<evidence type="ECO:0000259" key="3">
    <source>
        <dbReference type="Pfam" id="PF20234"/>
    </source>
</evidence>
<organism evidence="4 5">
    <name type="scientific">Ruminococcus bromii</name>
    <dbReference type="NCBI Taxonomy" id="40518"/>
    <lineage>
        <taxon>Bacteria</taxon>
        <taxon>Bacillati</taxon>
        <taxon>Bacillota</taxon>
        <taxon>Clostridia</taxon>
        <taxon>Eubacteriales</taxon>
        <taxon>Oscillospiraceae</taxon>
        <taxon>Ruminococcus</taxon>
    </lineage>
</organism>
<evidence type="ECO:0000313" key="5">
    <source>
        <dbReference type="Proteomes" id="UP000233425"/>
    </source>
</evidence>
<feature type="region of interest" description="Disordered" evidence="1">
    <location>
        <begin position="23"/>
        <end position="51"/>
    </location>
</feature>
<accession>A0A2N0UL32</accession>
<dbReference type="Proteomes" id="UP000233425">
    <property type="component" value="Unassembled WGS sequence"/>
</dbReference>
<feature type="compositionally biased region" description="Basic and acidic residues" evidence="1">
    <location>
        <begin position="148"/>
        <end position="183"/>
    </location>
</feature>
<dbReference type="AlphaFoldDB" id="A0A2N0UL32"/>
<evidence type="ECO:0000256" key="1">
    <source>
        <dbReference type="SAM" id="MobiDB-lite"/>
    </source>
</evidence>
<dbReference type="RefSeq" id="WP_101029411.1">
    <property type="nucleotide sequence ID" value="NZ_CABMMZ010000069.1"/>
</dbReference>
<proteinExistence type="predicted"/>
<dbReference type="EMBL" id="NNSR01000069">
    <property type="protein sequence ID" value="PKD27695.1"/>
    <property type="molecule type" value="Genomic_DNA"/>
</dbReference>
<comment type="caution">
    <text evidence="4">The sequence shown here is derived from an EMBL/GenBank/DDBJ whole genome shotgun (WGS) entry which is preliminary data.</text>
</comment>
<feature type="chain" id="PRO_5038552421" description="DUF6591 domain-containing protein" evidence="2">
    <location>
        <begin position="24"/>
        <end position="268"/>
    </location>
</feature>
<evidence type="ECO:0000256" key="2">
    <source>
        <dbReference type="SAM" id="SignalP"/>
    </source>
</evidence>
<evidence type="ECO:0000313" key="4">
    <source>
        <dbReference type="EMBL" id="PKD27695.1"/>
    </source>
</evidence>
<keyword evidence="5" id="KW-1185">Reference proteome</keyword>
<feature type="region of interest" description="Disordered" evidence="1">
    <location>
        <begin position="140"/>
        <end position="189"/>
    </location>
</feature>
<dbReference type="Pfam" id="PF20234">
    <property type="entry name" value="DUF6591"/>
    <property type="match status" value="1"/>
</dbReference>
<sequence>MKKKKLFAAAAMSLAILMSVSLSGCGESKNNDNSVVESSDTSEEKEPTTYGTIEWPSDGLGSFIPVPISKTGEIMWDSSDSFLAVIAKTSKSDFSKYINKCKDKGFSIDCLEDDTGYMAKNRDGYKVTLIFEDDNTMNVSVYAPDDESSNKESSKKEQSSKKQESKKEESSKKESSKEEKSDSDTVTPSFKEMMDEYEEFMNKYVDFMKSYDANDVTMLSEYTELLSQYNTYMDKVSKIDEDELSSADLAYYLDVTNRVNKKLLEVQQ</sequence>
<keyword evidence="2" id="KW-0732">Signal</keyword>
<protein>
    <recommendedName>
        <fullName evidence="3">DUF6591 domain-containing protein</fullName>
    </recommendedName>
</protein>
<name>A0A2N0UL32_9FIRM</name>
<feature type="signal peptide" evidence="2">
    <location>
        <begin position="1"/>
        <end position="23"/>
    </location>
</feature>
<feature type="domain" description="DUF6591" evidence="3">
    <location>
        <begin position="51"/>
        <end position="267"/>
    </location>
</feature>
<dbReference type="InterPro" id="IPR046526">
    <property type="entry name" value="DUF6591"/>
</dbReference>
<gene>
    <name evidence="4" type="ORF">RBATCC27255_01459</name>
</gene>
<dbReference type="PROSITE" id="PS51257">
    <property type="entry name" value="PROKAR_LIPOPROTEIN"/>
    <property type="match status" value="1"/>
</dbReference>
<reference evidence="4" key="1">
    <citation type="journal article" date="2018" name="Environ. Microbiol.">
        <title>Sporulation capability and amylosome conservation among diverse human colonic and rumen isolates of the keystone starch-degrader Ruminococcus bromii.</title>
        <authorList>
            <person name="Mukhopadhya I."/>
            <person name="Morais S."/>
            <person name="Laverde-Gomez J."/>
            <person name="Sheridan P.O."/>
            <person name="Walker A.W."/>
            <person name="Kelly W."/>
            <person name="Klieve A.V."/>
            <person name="Ouwerkerk D."/>
            <person name="Duncan S.H."/>
            <person name="Louis P."/>
            <person name="Koropatkin N."/>
            <person name="Cockburn D."/>
            <person name="Kibler R."/>
            <person name="Cooper P.J."/>
            <person name="Sandoval C."/>
            <person name="Crost E."/>
            <person name="Juge N."/>
            <person name="Bayer E.A."/>
            <person name="Flint H.J."/>
        </authorList>
    </citation>
    <scope>NUCLEOTIDE SEQUENCE [LARGE SCALE GENOMIC DNA]</scope>
    <source>
        <strain evidence="4">ATCC 27255</strain>
    </source>
</reference>